<name>A0A1I2KDP6_9BACT</name>
<dbReference type="GO" id="GO:0009007">
    <property type="term" value="F:site-specific DNA-methyltransferase (adenine-specific) activity"/>
    <property type="evidence" value="ECO:0007669"/>
    <property type="project" value="UniProtKB-EC"/>
</dbReference>
<keyword evidence="3" id="KW-0808">Transferase</keyword>
<organism evidence="7 8">
    <name type="scientific">Thermoflexibacter ruber</name>
    <dbReference type="NCBI Taxonomy" id="1003"/>
    <lineage>
        <taxon>Bacteria</taxon>
        <taxon>Pseudomonadati</taxon>
        <taxon>Bacteroidota</taxon>
        <taxon>Cytophagia</taxon>
        <taxon>Cytophagales</taxon>
        <taxon>Thermoflexibacteraceae</taxon>
        <taxon>Thermoflexibacter</taxon>
    </lineage>
</organism>
<dbReference type="STRING" id="1003.SAMN04488541_11082"/>
<evidence type="ECO:0000256" key="2">
    <source>
        <dbReference type="ARBA" id="ARBA00022603"/>
    </source>
</evidence>
<dbReference type="Proteomes" id="UP000199513">
    <property type="component" value="Unassembled WGS sequence"/>
</dbReference>
<feature type="domain" description="Type II methyltransferase M.TaqI-like" evidence="6">
    <location>
        <begin position="97"/>
        <end position="234"/>
    </location>
</feature>
<evidence type="ECO:0000256" key="3">
    <source>
        <dbReference type="ARBA" id="ARBA00022679"/>
    </source>
</evidence>
<evidence type="ECO:0000313" key="8">
    <source>
        <dbReference type="Proteomes" id="UP000199513"/>
    </source>
</evidence>
<keyword evidence="4" id="KW-0949">S-adenosyl-L-methionine</keyword>
<sequence length="585" mass="67574">MQRNKALGQTFTDTSIVRFMLDEMAYCGKGKIIDSSCGNGAFLVEIAKRIIDNQGEKSDLHGWDVDSAVVNECLESLNQMANFDWQVKTVKDSLAEALEEKQSAGLFQQVNNTLENNYLHSFDYVIGNPPYISYNESSSRGTLFFQFIKEGKVKLNDVYGVNLHSVPENPKKYAPKPNLYAFFVALGLGLLKDCGKLSYIIPQTLLTEPDYDVLRYHLANFCTIEKIVIFKSKMFIERGLKQNKAAATSSLILFVKKQQAAHHHHAKIAVYQSSNHTIEVCLENIRKGKFVNQYEVSQKQLRKNWLNWNFLKQNEDFISFAEAYLEHTEHFTNYYDHNLAMHQFGAKFYFDGGVELEEHFFEETKHEENFEIVDNAQTNRYLLSTNPRYYSLDKPIKPLQGSQGVQVFQQKYKIIWRKLFASKFHFAERNLILWNNNYLGIFSNHKEEILYLFALLNSPITLQIMRGNFMLDDEKYGMFMTLTRIKNFIKIPKITPEKQPVKDKIIGLVENLLSLEQIKLSDLVDFSNVLVQKFDSLEAEGNLLLLKSEGKITLCNIKKDQHLVEKFAKENTGNITLKSLKNVVL</sequence>
<dbReference type="OrthoDB" id="9814572at2"/>
<evidence type="ECO:0000256" key="5">
    <source>
        <dbReference type="ARBA" id="ARBA00047942"/>
    </source>
</evidence>
<keyword evidence="8" id="KW-1185">Reference proteome</keyword>
<dbReference type="InterPro" id="IPR029063">
    <property type="entry name" value="SAM-dependent_MTases_sf"/>
</dbReference>
<dbReference type="GO" id="GO:0006304">
    <property type="term" value="P:DNA modification"/>
    <property type="evidence" value="ECO:0007669"/>
    <property type="project" value="InterPro"/>
</dbReference>
<dbReference type="EMBL" id="FONY01000108">
    <property type="protein sequence ID" value="SFF64498.1"/>
    <property type="molecule type" value="Genomic_DNA"/>
</dbReference>
<feature type="non-terminal residue" evidence="7">
    <location>
        <position position="585"/>
    </location>
</feature>
<dbReference type="PANTHER" id="PTHR33841">
    <property type="entry name" value="DNA METHYLTRANSFERASE YEEA-RELATED"/>
    <property type="match status" value="1"/>
</dbReference>
<dbReference type="GO" id="GO:0032259">
    <property type="term" value="P:methylation"/>
    <property type="evidence" value="ECO:0007669"/>
    <property type="project" value="UniProtKB-KW"/>
</dbReference>
<dbReference type="Gene3D" id="3.40.50.150">
    <property type="entry name" value="Vaccinia Virus protein VP39"/>
    <property type="match status" value="1"/>
</dbReference>
<dbReference type="InterPro" id="IPR002052">
    <property type="entry name" value="DNA_methylase_N6_adenine_CS"/>
</dbReference>
<evidence type="ECO:0000259" key="6">
    <source>
        <dbReference type="Pfam" id="PF07669"/>
    </source>
</evidence>
<evidence type="ECO:0000256" key="1">
    <source>
        <dbReference type="ARBA" id="ARBA00011900"/>
    </source>
</evidence>
<dbReference type="InterPro" id="IPR011639">
    <property type="entry name" value="MethylTrfase_TaqI-like_dom"/>
</dbReference>
<dbReference type="PROSITE" id="PS00092">
    <property type="entry name" value="N6_MTASE"/>
    <property type="match status" value="1"/>
</dbReference>
<evidence type="ECO:0000313" key="7">
    <source>
        <dbReference type="EMBL" id="SFF64498.1"/>
    </source>
</evidence>
<dbReference type="SUPFAM" id="SSF53335">
    <property type="entry name" value="S-adenosyl-L-methionine-dependent methyltransferases"/>
    <property type="match status" value="1"/>
</dbReference>
<dbReference type="AlphaFoldDB" id="A0A1I2KDP6"/>
<dbReference type="Pfam" id="PF07669">
    <property type="entry name" value="Eco57I"/>
    <property type="match status" value="1"/>
</dbReference>
<keyword evidence="2 7" id="KW-0489">Methyltransferase</keyword>
<accession>A0A1I2KDP6</accession>
<dbReference type="PANTHER" id="PTHR33841:SF1">
    <property type="entry name" value="DNA METHYLTRANSFERASE A"/>
    <property type="match status" value="1"/>
</dbReference>
<dbReference type="GO" id="GO:0003676">
    <property type="term" value="F:nucleic acid binding"/>
    <property type="evidence" value="ECO:0007669"/>
    <property type="project" value="InterPro"/>
</dbReference>
<comment type="catalytic activity">
    <reaction evidence="5">
        <text>a 2'-deoxyadenosine in DNA + S-adenosyl-L-methionine = an N(6)-methyl-2'-deoxyadenosine in DNA + S-adenosyl-L-homocysteine + H(+)</text>
        <dbReference type="Rhea" id="RHEA:15197"/>
        <dbReference type="Rhea" id="RHEA-COMP:12418"/>
        <dbReference type="Rhea" id="RHEA-COMP:12419"/>
        <dbReference type="ChEBI" id="CHEBI:15378"/>
        <dbReference type="ChEBI" id="CHEBI:57856"/>
        <dbReference type="ChEBI" id="CHEBI:59789"/>
        <dbReference type="ChEBI" id="CHEBI:90615"/>
        <dbReference type="ChEBI" id="CHEBI:90616"/>
        <dbReference type="EC" id="2.1.1.72"/>
    </reaction>
</comment>
<reference evidence="7 8" key="1">
    <citation type="submission" date="2016-10" db="EMBL/GenBank/DDBJ databases">
        <authorList>
            <person name="de Groot N.N."/>
        </authorList>
    </citation>
    <scope>NUCLEOTIDE SEQUENCE [LARGE SCALE GENOMIC DNA]</scope>
    <source>
        <strain>GEY</strain>
        <strain evidence="8">DSM 9560</strain>
    </source>
</reference>
<evidence type="ECO:0000256" key="4">
    <source>
        <dbReference type="ARBA" id="ARBA00022691"/>
    </source>
</evidence>
<gene>
    <name evidence="7" type="ORF">SAMN04488541_11082</name>
</gene>
<dbReference type="PRINTS" id="PR00507">
    <property type="entry name" value="N12N6MTFRASE"/>
</dbReference>
<protein>
    <recommendedName>
        <fullName evidence="1">site-specific DNA-methyltransferase (adenine-specific)</fullName>
        <ecNumber evidence="1">2.1.1.72</ecNumber>
    </recommendedName>
</protein>
<proteinExistence type="predicted"/>
<dbReference type="InterPro" id="IPR050953">
    <property type="entry name" value="N4_N6_ade-DNA_methylase"/>
</dbReference>
<dbReference type="EC" id="2.1.1.72" evidence="1"/>
<dbReference type="RefSeq" id="WP_143091092.1">
    <property type="nucleotide sequence ID" value="NZ_FONY01000108.1"/>
</dbReference>